<dbReference type="FunFam" id="3.30.740.10:FF:000003">
    <property type="entry name" value="Dynein light chain"/>
    <property type="match status" value="1"/>
</dbReference>
<dbReference type="PANTHER" id="PTHR11886:SF80">
    <property type="entry name" value="OS01G0555600 PROTEIN"/>
    <property type="match status" value="1"/>
</dbReference>
<feature type="region of interest" description="Disordered" evidence="1">
    <location>
        <begin position="1"/>
        <end position="37"/>
    </location>
</feature>
<feature type="region of interest" description="Disordered" evidence="1">
    <location>
        <begin position="92"/>
        <end position="115"/>
    </location>
</feature>
<dbReference type="Pfam" id="PF01221">
    <property type="entry name" value="Dynein_light"/>
    <property type="match status" value="1"/>
</dbReference>
<accession>A0ABD2Z4H5</accession>
<sequence>MDPTLPKKHTTTKSNPIITTSTAKPHPTPPDPIVSPSSTTILNISNHFAELYANHKIFASLKGSTGNSISRNEKGLNSRALDSSCIALTKSNSQHGRIHGPPAAGATDLRKESNCTRTKVKEKDNKYYSVVNVNKSHQEEVDVEKALLAREKFNEVKKSSAAAAQKEDEKKKTKEIYDEKDVKKASSLMSKSLELEKFNEASEMKRASVSLALNGGGRRKSFYCSETELAEFLSRTGVKIVAVDMPPFMQIHAVDCARKACDSLEKFTSKTLAFTLKKEFDGVYGPAWHCIVGTSFGSFVTHSVGGFMYFSMDHKLYILLFKTTVQRAD</sequence>
<keyword evidence="3" id="KW-1185">Reference proteome</keyword>
<dbReference type="EMBL" id="JBJUIK010000011">
    <property type="protein sequence ID" value="KAL3513235.1"/>
    <property type="molecule type" value="Genomic_DNA"/>
</dbReference>
<dbReference type="AlphaFoldDB" id="A0ABD2Z4H5"/>
<evidence type="ECO:0000313" key="2">
    <source>
        <dbReference type="EMBL" id="KAL3513235.1"/>
    </source>
</evidence>
<name>A0ABD2Z4H5_9GENT</name>
<evidence type="ECO:0008006" key="4">
    <source>
        <dbReference type="Google" id="ProtNLM"/>
    </source>
</evidence>
<dbReference type="InterPro" id="IPR001372">
    <property type="entry name" value="Dynein_light_chain_typ-1/2"/>
</dbReference>
<dbReference type="SUPFAM" id="SSF54648">
    <property type="entry name" value="DLC"/>
    <property type="match status" value="1"/>
</dbReference>
<protein>
    <recommendedName>
        <fullName evidence="4">Dynein light chain</fullName>
    </recommendedName>
</protein>
<organism evidence="2 3">
    <name type="scientific">Cinchona calisaya</name>
    <dbReference type="NCBI Taxonomy" id="153742"/>
    <lineage>
        <taxon>Eukaryota</taxon>
        <taxon>Viridiplantae</taxon>
        <taxon>Streptophyta</taxon>
        <taxon>Embryophyta</taxon>
        <taxon>Tracheophyta</taxon>
        <taxon>Spermatophyta</taxon>
        <taxon>Magnoliopsida</taxon>
        <taxon>eudicotyledons</taxon>
        <taxon>Gunneridae</taxon>
        <taxon>Pentapetalae</taxon>
        <taxon>asterids</taxon>
        <taxon>lamiids</taxon>
        <taxon>Gentianales</taxon>
        <taxon>Rubiaceae</taxon>
        <taxon>Cinchonoideae</taxon>
        <taxon>Cinchoneae</taxon>
        <taxon>Cinchona</taxon>
    </lineage>
</organism>
<dbReference type="InterPro" id="IPR037177">
    <property type="entry name" value="DLC_sf"/>
</dbReference>
<evidence type="ECO:0000256" key="1">
    <source>
        <dbReference type="SAM" id="MobiDB-lite"/>
    </source>
</evidence>
<reference evidence="2 3" key="1">
    <citation type="submission" date="2024-11" db="EMBL/GenBank/DDBJ databases">
        <title>A near-complete genome assembly of Cinchona calisaya.</title>
        <authorList>
            <person name="Lian D.C."/>
            <person name="Zhao X.W."/>
            <person name="Wei L."/>
        </authorList>
    </citation>
    <scope>NUCLEOTIDE SEQUENCE [LARGE SCALE GENOMIC DNA]</scope>
    <source>
        <tissue evidence="2">Nenye</tissue>
    </source>
</reference>
<comment type="caution">
    <text evidence="2">The sequence shown here is derived from an EMBL/GenBank/DDBJ whole genome shotgun (WGS) entry which is preliminary data.</text>
</comment>
<evidence type="ECO:0000313" key="3">
    <source>
        <dbReference type="Proteomes" id="UP001630127"/>
    </source>
</evidence>
<dbReference type="Proteomes" id="UP001630127">
    <property type="component" value="Unassembled WGS sequence"/>
</dbReference>
<feature type="compositionally biased region" description="Polar residues" evidence="1">
    <location>
        <begin position="12"/>
        <end position="23"/>
    </location>
</feature>
<feature type="compositionally biased region" description="Basic residues" evidence="1">
    <location>
        <begin position="1"/>
        <end position="11"/>
    </location>
</feature>
<dbReference type="Gene3D" id="3.30.740.10">
    <property type="entry name" value="Protein Inhibitor Of Neuronal Nitric Oxide Synthase"/>
    <property type="match status" value="1"/>
</dbReference>
<proteinExistence type="predicted"/>
<dbReference type="SMART" id="SM01375">
    <property type="entry name" value="Dynein_light"/>
    <property type="match status" value="1"/>
</dbReference>
<dbReference type="PANTHER" id="PTHR11886">
    <property type="entry name" value="DYNEIN LIGHT CHAIN"/>
    <property type="match status" value="1"/>
</dbReference>
<gene>
    <name evidence="2" type="ORF">ACH5RR_025952</name>
</gene>